<keyword evidence="2" id="KW-0315">Glutamine amidotransferase</keyword>
<organism evidence="2 3">
    <name type="scientific">Halobellus litoreus</name>
    <dbReference type="NCBI Taxonomy" id="755310"/>
    <lineage>
        <taxon>Archaea</taxon>
        <taxon>Methanobacteriati</taxon>
        <taxon>Methanobacteriota</taxon>
        <taxon>Stenosarchaea group</taxon>
        <taxon>Halobacteria</taxon>
        <taxon>Halobacteriales</taxon>
        <taxon>Haloferacaceae</taxon>
        <taxon>Halobellus</taxon>
    </lineage>
</organism>
<feature type="domain" description="Glutamine amidotransferase" evidence="1">
    <location>
        <begin position="3"/>
        <end position="160"/>
    </location>
</feature>
<dbReference type="Proteomes" id="UP001597092">
    <property type="component" value="Unassembled WGS sequence"/>
</dbReference>
<evidence type="ECO:0000313" key="3">
    <source>
        <dbReference type="Proteomes" id="UP001597092"/>
    </source>
</evidence>
<name>A0ABD6DQ28_9EURY</name>
<dbReference type="RefSeq" id="WP_390281754.1">
    <property type="nucleotide sequence ID" value="NZ_JANHAW010000002.1"/>
</dbReference>
<gene>
    <name evidence="2" type="ORF">ACFSAS_01605</name>
</gene>
<dbReference type="Pfam" id="PF00117">
    <property type="entry name" value="GATase"/>
    <property type="match status" value="1"/>
</dbReference>
<dbReference type="InterPro" id="IPR044992">
    <property type="entry name" value="ChyE-like"/>
</dbReference>
<dbReference type="AlphaFoldDB" id="A0ABD6DQ28"/>
<dbReference type="PANTHER" id="PTHR42695:SF5">
    <property type="entry name" value="GLUTAMINE AMIDOTRANSFERASE YLR126C-RELATED"/>
    <property type="match status" value="1"/>
</dbReference>
<dbReference type="Gene3D" id="3.40.50.880">
    <property type="match status" value="1"/>
</dbReference>
<dbReference type="PANTHER" id="PTHR42695">
    <property type="entry name" value="GLUTAMINE AMIDOTRANSFERASE YLR126C-RELATED"/>
    <property type="match status" value="1"/>
</dbReference>
<reference evidence="2 3" key="1">
    <citation type="journal article" date="2019" name="Int. J. Syst. Evol. Microbiol.">
        <title>The Global Catalogue of Microorganisms (GCM) 10K type strain sequencing project: providing services to taxonomists for standard genome sequencing and annotation.</title>
        <authorList>
            <consortium name="The Broad Institute Genomics Platform"/>
            <consortium name="The Broad Institute Genome Sequencing Center for Infectious Disease"/>
            <person name="Wu L."/>
            <person name="Ma J."/>
        </authorList>
    </citation>
    <scope>NUCLEOTIDE SEQUENCE [LARGE SCALE GENOMIC DNA]</scope>
    <source>
        <strain evidence="2 3">CGMCC 1.10387</strain>
    </source>
</reference>
<keyword evidence="3" id="KW-1185">Reference proteome</keyword>
<dbReference type="SUPFAM" id="SSF52317">
    <property type="entry name" value="Class I glutamine amidotransferase-like"/>
    <property type="match status" value="1"/>
</dbReference>
<protein>
    <submittedName>
        <fullName evidence="2">Type 1 glutamine amidotransferase</fullName>
    </submittedName>
</protein>
<dbReference type="PROSITE" id="PS51273">
    <property type="entry name" value="GATASE_TYPE_1"/>
    <property type="match status" value="1"/>
</dbReference>
<dbReference type="EMBL" id="JBHUDP010000001">
    <property type="protein sequence ID" value="MFD1684301.1"/>
    <property type="molecule type" value="Genomic_DNA"/>
</dbReference>
<evidence type="ECO:0000259" key="1">
    <source>
        <dbReference type="Pfam" id="PF00117"/>
    </source>
</evidence>
<evidence type="ECO:0000313" key="2">
    <source>
        <dbReference type="EMBL" id="MFD1684301.1"/>
    </source>
</evidence>
<dbReference type="InterPro" id="IPR017926">
    <property type="entry name" value="GATASE"/>
</dbReference>
<proteinExistence type="predicted"/>
<accession>A0ABD6DQ28</accession>
<comment type="caution">
    <text evidence="2">The sequence shown here is derived from an EMBL/GenBank/DDBJ whole genome shotgun (WGS) entry which is preliminary data.</text>
</comment>
<dbReference type="InterPro" id="IPR029062">
    <property type="entry name" value="Class_I_gatase-like"/>
</dbReference>
<sequence>MSRHLEAAGADVEVYPYADAGGRPDALADAEGIVLSGSTAGVYETAAYPWMDELRSLVRELVAAEVPTLGVCFGHQLVNDALGGRVEHRGLRKGIETIRFADDPLFDSVGARVPMVHGDFVTELGDGMERIAAADYYENLGSRHRDAPLWTVQYHPEFTAALLPQIETDFGWPANSSDRDFDGVSVERTLANFVRLSTE</sequence>
<dbReference type="CDD" id="cd01741">
    <property type="entry name" value="GATase1_1"/>
    <property type="match status" value="1"/>
</dbReference>